<dbReference type="GO" id="GO:0071013">
    <property type="term" value="C:catalytic step 2 spliceosome"/>
    <property type="evidence" value="ECO:0007669"/>
    <property type="project" value="TreeGrafter"/>
</dbReference>
<dbReference type="GO" id="GO:0005686">
    <property type="term" value="C:U2 snRNP"/>
    <property type="evidence" value="ECO:0007669"/>
    <property type="project" value="TreeGrafter"/>
</dbReference>
<organism evidence="5 6">
    <name type="scientific">Rhizodiscina lignyota</name>
    <dbReference type="NCBI Taxonomy" id="1504668"/>
    <lineage>
        <taxon>Eukaryota</taxon>
        <taxon>Fungi</taxon>
        <taxon>Dikarya</taxon>
        <taxon>Ascomycota</taxon>
        <taxon>Pezizomycotina</taxon>
        <taxon>Dothideomycetes</taxon>
        <taxon>Pleosporomycetidae</taxon>
        <taxon>Aulographales</taxon>
        <taxon>Rhizodiscinaceae</taxon>
        <taxon>Rhizodiscina</taxon>
    </lineage>
</organism>
<dbReference type="PANTHER" id="PTHR45880:SF1">
    <property type="entry name" value="RNA-BINDING MOTIF PROTEIN, X-LINKED 2"/>
    <property type="match status" value="1"/>
</dbReference>
<dbReference type="InterPro" id="IPR000504">
    <property type="entry name" value="RRM_dom"/>
</dbReference>
<dbReference type="Proteomes" id="UP000799772">
    <property type="component" value="Unassembled WGS sequence"/>
</dbReference>
<dbReference type="CDD" id="cd12411">
    <property type="entry name" value="RRM_ist3_like"/>
    <property type="match status" value="1"/>
</dbReference>
<dbReference type="PANTHER" id="PTHR45880">
    <property type="entry name" value="RNA-BINDING MOTIF PROTEIN, X-LINKED 2"/>
    <property type="match status" value="1"/>
</dbReference>
<dbReference type="SMART" id="SM00360">
    <property type="entry name" value="RRM"/>
    <property type="match status" value="1"/>
</dbReference>
<evidence type="ECO:0000313" key="6">
    <source>
        <dbReference type="Proteomes" id="UP000799772"/>
    </source>
</evidence>
<evidence type="ECO:0000313" key="5">
    <source>
        <dbReference type="EMBL" id="KAF2104562.1"/>
    </source>
</evidence>
<dbReference type="GO" id="GO:0003723">
    <property type="term" value="F:RNA binding"/>
    <property type="evidence" value="ECO:0007669"/>
    <property type="project" value="UniProtKB-UniRule"/>
</dbReference>
<dbReference type="InterPro" id="IPR035979">
    <property type="entry name" value="RBD_domain_sf"/>
</dbReference>
<keyword evidence="6" id="KW-1185">Reference proteome</keyword>
<evidence type="ECO:0000259" key="4">
    <source>
        <dbReference type="PROSITE" id="PS50102"/>
    </source>
</evidence>
<dbReference type="InterPro" id="IPR045844">
    <property type="entry name" value="RRM_Ist3-like"/>
</dbReference>
<feature type="region of interest" description="Disordered" evidence="3">
    <location>
        <begin position="127"/>
        <end position="172"/>
    </location>
</feature>
<gene>
    <name evidence="5" type="ORF">NA57DRAFT_51382</name>
</gene>
<accession>A0A9P4MEK5</accession>
<name>A0A9P4MEK5_9PEZI</name>
<evidence type="ECO:0000256" key="3">
    <source>
        <dbReference type="SAM" id="MobiDB-lite"/>
    </source>
</evidence>
<feature type="compositionally biased region" description="Basic residues" evidence="3">
    <location>
        <begin position="163"/>
        <end position="172"/>
    </location>
</feature>
<dbReference type="AlphaFoldDB" id="A0A9P4MEK5"/>
<evidence type="ECO:0000256" key="2">
    <source>
        <dbReference type="PROSITE-ProRule" id="PRU00176"/>
    </source>
</evidence>
<dbReference type="EMBL" id="ML978121">
    <property type="protein sequence ID" value="KAF2104562.1"/>
    <property type="molecule type" value="Genomic_DNA"/>
</dbReference>
<feature type="domain" description="RRM" evidence="4">
    <location>
        <begin position="33"/>
        <end position="111"/>
    </location>
</feature>
<dbReference type="Pfam" id="PF00076">
    <property type="entry name" value="RRM_1"/>
    <property type="match status" value="1"/>
</dbReference>
<dbReference type="Gene3D" id="3.30.70.330">
    <property type="match status" value="1"/>
</dbReference>
<sequence>MNKIRQIEKLNQTELDNVTPPNASWHTDYRDTAYIYIGGLPYNLSEGDIVVVFSQYGEPVWLKLARDKESGKSKGFAWLKYEDQRSCDLAVDNLNGAMVLGRKISVDHARYKVRDDEDMNMYMVPKAGEESDEEGRVKKRIGRKEMDLTPVMTDDESENRERRRERRRSSLN</sequence>
<reference evidence="5" key="1">
    <citation type="journal article" date="2020" name="Stud. Mycol.">
        <title>101 Dothideomycetes genomes: a test case for predicting lifestyles and emergence of pathogens.</title>
        <authorList>
            <person name="Haridas S."/>
            <person name="Albert R."/>
            <person name="Binder M."/>
            <person name="Bloem J."/>
            <person name="Labutti K."/>
            <person name="Salamov A."/>
            <person name="Andreopoulos B."/>
            <person name="Baker S."/>
            <person name="Barry K."/>
            <person name="Bills G."/>
            <person name="Bluhm B."/>
            <person name="Cannon C."/>
            <person name="Castanera R."/>
            <person name="Culley D."/>
            <person name="Daum C."/>
            <person name="Ezra D."/>
            <person name="Gonzalez J."/>
            <person name="Henrissat B."/>
            <person name="Kuo A."/>
            <person name="Liang C."/>
            <person name="Lipzen A."/>
            <person name="Lutzoni F."/>
            <person name="Magnuson J."/>
            <person name="Mondo S."/>
            <person name="Nolan M."/>
            <person name="Ohm R."/>
            <person name="Pangilinan J."/>
            <person name="Park H.-J."/>
            <person name="Ramirez L."/>
            <person name="Alfaro M."/>
            <person name="Sun H."/>
            <person name="Tritt A."/>
            <person name="Yoshinaga Y."/>
            <person name="Zwiers L.-H."/>
            <person name="Turgeon B."/>
            <person name="Goodwin S."/>
            <person name="Spatafora J."/>
            <person name="Crous P."/>
            <person name="Grigoriev I."/>
        </authorList>
    </citation>
    <scope>NUCLEOTIDE SEQUENCE</scope>
    <source>
        <strain evidence="5">CBS 133067</strain>
    </source>
</reference>
<dbReference type="InterPro" id="IPR051847">
    <property type="entry name" value="RNA_proc/Spliceosome_comp"/>
</dbReference>
<proteinExistence type="predicted"/>
<evidence type="ECO:0000256" key="1">
    <source>
        <dbReference type="ARBA" id="ARBA00022884"/>
    </source>
</evidence>
<dbReference type="GO" id="GO:0071011">
    <property type="term" value="C:precatalytic spliceosome"/>
    <property type="evidence" value="ECO:0007669"/>
    <property type="project" value="TreeGrafter"/>
</dbReference>
<dbReference type="GO" id="GO:0000398">
    <property type="term" value="P:mRNA splicing, via spliceosome"/>
    <property type="evidence" value="ECO:0007669"/>
    <property type="project" value="InterPro"/>
</dbReference>
<dbReference type="SUPFAM" id="SSF54928">
    <property type="entry name" value="RNA-binding domain, RBD"/>
    <property type="match status" value="1"/>
</dbReference>
<dbReference type="OrthoDB" id="2573941at2759"/>
<dbReference type="PROSITE" id="PS50102">
    <property type="entry name" value="RRM"/>
    <property type="match status" value="1"/>
</dbReference>
<keyword evidence="1 2" id="KW-0694">RNA-binding</keyword>
<protein>
    <submittedName>
        <fullName evidence="5">RNA-binding domain-containing protein</fullName>
    </submittedName>
</protein>
<comment type="caution">
    <text evidence="5">The sequence shown here is derived from an EMBL/GenBank/DDBJ whole genome shotgun (WGS) entry which is preliminary data.</text>
</comment>
<dbReference type="InterPro" id="IPR012677">
    <property type="entry name" value="Nucleotide-bd_a/b_plait_sf"/>
</dbReference>